<keyword evidence="1" id="KW-0812">Transmembrane</keyword>
<protein>
    <submittedName>
        <fullName evidence="2">Putative PurR-regulated permease PerM</fullName>
    </submittedName>
</protein>
<keyword evidence="3" id="KW-1185">Reference proteome</keyword>
<dbReference type="Proteomes" id="UP000588647">
    <property type="component" value="Unassembled WGS sequence"/>
</dbReference>
<feature type="transmembrane region" description="Helical" evidence="1">
    <location>
        <begin position="6"/>
        <end position="36"/>
    </location>
</feature>
<gene>
    <name evidence="2" type="ORF">GGR03_000288</name>
</gene>
<keyword evidence="1" id="KW-1133">Transmembrane helix</keyword>
<evidence type="ECO:0000313" key="3">
    <source>
        <dbReference type="Proteomes" id="UP000588647"/>
    </source>
</evidence>
<accession>A0A7W6H9U7</accession>
<organism evidence="2 3">
    <name type="scientific">Aurantimonas endophytica</name>
    <dbReference type="NCBI Taxonomy" id="1522175"/>
    <lineage>
        <taxon>Bacteria</taxon>
        <taxon>Pseudomonadati</taxon>
        <taxon>Pseudomonadota</taxon>
        <taxon>Alphaproteobacteria</taxon>
        <taxon>Hyphomicrobiales</taxon>
        <taxon>Aurantimonadaceae</taxon>
        <taxon>Aurantimonas</taxon>
    </lineage>
</organism>
<sequence length="58" mass="6322">MPPALTIFAIVAFGVQFGQLGVLFATPMTVVVFVLVNKLWVRDALREDTDVPGEEESS</sequence>
<name>A0A7W6H9U7_9HYPH</name>
<dbReference type="RefSeq" id="WP_183205683.1">
    <property type="nucleotide sequence ID" value="NZ_JAAAMM010000001.1"/>
</dbReference>
<evidence type="ECO:0000256" key="1">
    <source>
        <dbReference type="SAM" id="Phobius"/>
    </source>
</evidence>
<keyword evidence="1" id="KW-0472">Membrane</keyword>
<dbReference type="AlphaFoldDB" id="A0A7W6H9U7"/>
<proteinExistence type="predicted"/>
<comment type="caution">
    <text evidence="2">The sequence shown here is derived from an EMBL/GenBank/DDBJ whole genome shotgun (WGS) entry which is preliminary data.</text>
</comment>
<reference evidence="2 3" key="1">
    <citation type="submission" date="2020-08" db="EMBL/GenBank/DDBJ databases">
        <title>Genomic Encyclopedia of Type Strains, Phase IV (KMG-IV): sequencing the most valuable type-strain genomes for metagenomic binning, comparative biology and taxonomic classification.</title>
        <authorList>
            <person name="Goeker M."/>
        </authorList>
    </citation>
    <scope>NUCLEOTIDE SEQUENCE [LARGE SCALE GENOMIC DNA]</scope>
    <source>
        <strain evidence="2 3">DSM 103570</strain>
    </source>
</reference>
<evidence type="ECO:0000313" key="2">
    <source>
        <dbReference type="EMBL" id="MBB4001241.1"/>
    </source>
</evidence>
<dbReference type="EMBL" id="JACIEM010000001">
    <property type="protein sequence ID" value="MBB4001241.1"/>
    <property type="molecule type" value="Genomic_DNA"/>
</dbReference>